<dbReference type="GO" id="GO:0061608">
    <property type="term" value="F:nuclear import signal receptor activity"/>
    <property type="evidence" value="ECO:0007669"/>
    <property type="project" value="TreeGrafter"/>
</dbReference>
<evidence type="ECO:0000256" key="3">
    <source>
        <dbReference type="SAM" id="MobiDB-lite"/>
    </source>
</evidence>
<dbReference type="Pfam" id="PF13540">
    <property type="entry name" value="RCC1_2"/>
    <property type="match status" value="2"/>
</dbReference>
<name>A0A8F3AHM8_CANAR</name>
<comment type="similarity">
    <text evidence="1">Belongs to the OPI10 family.</text>
</comment>
<dbReference type="Gene3D" id="2.130.10.30">
    <property type="entry name" value="Regulator of chromosome condensation 1/beta-lactamase-inhibitor protein II"/>
    <property type="match status" value="1"/>
</dbReference>
<dbReference type="Pfam" id="PF05603">
    <property type="entry name" value="Hikeshi-like_N"/>
    <property type="match status" value="1"/>
</dbReference>
<dbReference type="InterPro" id="IPR008493">
    <property type="entry name" value="Hikeshi-like_N"/>
</dbReference>
<feature type="domain" description="Hikeshi-like N-terminal" evidence="4">
    <location>
        <begin position="351"/>
        <end position="475"/>
    </location>
</feature>
<evidence type="ECO:0000259" key="4">
    <source>
        <dbReference type="Pfam" id="PF05603"/>
    </source>
</evidence>
<feature type="repeat" description="RCC1" evidence="2">
    <location>
        <begin position="289"/>
        <end position="348"/>
    </location>
</feature>
<evidence type="ECO:0000256" key="1">
    <source>
        <dbReference type="ARBA" id="ARBA00006623"/>
    </source>
</evidence>
<dbReference type="InterPro" id="IPR048364">
    <property type="entry name" value="Hikeshi-like_C"/>
</dbReference>
<dbReference type="AlphaFoldDB" id="A0A8F3AHM8"/>
<dbReference type="PANTHER" id="PTHR12925:SF0">
    <property type="entry name" value="PROTEIN HIKESHI"/>
    <property type="match status" value="1"/>
</dbReference>
<gene>
    <name evidence="6" type="ORF">CA7LBN_002438</name>
</gene>
<evidence type="ECO:0000313" key="6">
    <source>
        <dbReference type="EMBL" id="QWW23637.1"/>
    </source>
</evidence>
<evidence type="ECO:0000259" key="5">
    <source>
        <dbReference type="Pfam" id="PF21057"/>
    </source>
</evidence>
<dbReference type="EMBL" id="CP076750">
    <property type="protein sequence ID" value="QWW23637.1"/>
    <property type="molecule type" value="Genomic_DNA"/>
</dbReference>
<accession>A0A8F3AHM8</accession>
<feature type="repeat" description="RCC1" evidence="2">
    <location>
        <begin position="104"/>
        <end position="156"/>
    </location>
</feature>
<protein>
    <submittedName>
        <fullName evidence="6">Uncharacterized protein</fullName>
    </submittedName>
</protein>
<dbReference type="InterPro" id="IPR000408">
    <property type="entry name" value="Reg_chr_condens"/>
</dbReference>
<feature type="repeat" description="RCC1" evidence="2">
    <location>
        <begin position="4"/>
        <end position="55"/>
    </location>
</feature>
<evidence type="ECO:0000256" key="2">
    <source>
        <dbReference type="PROSITE-ProRule" id="PRU00235"/>
    </source>
</evidence>
<feature type="region of interest" description="Disordered" evidence="3">
    <location>
        <begin position="470"/>
        <end position="495"/>
    </location>
</feature>
<dbReference type="GO" id="GO:0005634">
    <property type="term" value="C:nucleus"/>
    <property type="evidence" value="ECO:0007669"/>
    <property type="project" value="TreeGrafter"/>
</dbReference>
<dbReference type="Pfam" id="PF21057">
    <property type="entry name" value="Hikeshi-like_C"/>
    <property type="match status" value="1"/>
</dbReference>
<dbReference type="SUPFAM" id="SSF50985">
    <property type="entry name" value="RCC1/BLIP-II"/>
    <property type="match status" value="1"/>
</dbReference>
<organism evidence="6">
    <name type="scientific">Candidozyma auris</name>
    <name type="common">Yeast</name>
    <name type="synonym">Candida auris</name>
    <dbReference type="NCBI Taxonomy" id="498019"/>
    <lineage>
        <taxon>Eukaryota</taxon>
        <taxon>Fungi</taxon>
        <taxon>Dikarya</taxon>
        <taxon>Ascomycota</taxon>
        <taxon>Saccharomycotina</taxon>
        <taxon>Pichiomycetes</taxon>
        <taxon>Metschnikowiaceae</taxon>
        <taxon>Candidozyma</taxon>
    </lineage>
</organism>
<dbReference type="PANTHER" id="PTHR12925">
    <property type="entry name" value="HIKESHI FAMILY MEMBER"/>
    <property type="match status" value="1"/>
</dbReference>
<dbReference type="PROSITE" id="PS50012">
    <property type="entry name" value="RCC1_3"/>
    <property type="match status" value="3"/>
</dbReference>
<dbReference type="PRINTS" id="PR00633">
    <property type="entry name" value="RCCNDNSATION"/>
</dbReference>
<dbReference type="InterPro" id="IPR031318">
    <property type="entry name" value="OPI10"/>
</dbReference>
<proteinExistence type="inferred from homology"/>
<dbReference type="InterPro" id="IPR009091">
    <property type="entry name" value="RCC1/BLIP-II"/>
</dbReference>
<dbReference type="Pfam" id="PF00415">
    <property type="entry name" value="RCC1"/>
    <property type="match status" value="1"/>
</dbReference>
<reference evidence="6" key="1">
    <citation type="submission" date="2021-06" db="EMBL/GenBank/DDBJ databases">
        <title>Candida auris outbreak in lebanese hospital.</title>
        <authorList>
            <person name="Finianos M."/>
        </authorList>
    </citation>
    <scope>NUCLEOTIDE SEQUENCE</scope>
    <source>
        <strain evidence="6">CA7LBN</strain>
    </source>
</reference>
<dbReference type="GO" id="GO:0005829">
    <property type="term" value="C:cytosol"/>
    <property type="evidence" value="ECO:0007669"/>
    <property type="project" value="TreeGrafter"/>
</dbReference>
<dbReference type="Proteomes" id="UP000825438">
    <property type="component" value="Chromosome II"/>
</dbReference>
<sequence>MTHYNLLACGSNGNFQLGLGDDEDKSSLVEINVTLKAPPRSFAFGGNHTLILLDDGTVMAAGSNEYGQCGIKASEALKEFIEIPGTWKFIAAGWEYSVLVDEQDRVYTCGTGLKGELGLGKNIVLSETPCDVKFSTKSPVLGVKSSINHVIVMREDGTYGWGACRKGQLGEVKEVDHKNKPVSCYWEPKKLSLEGTLVAMGHDRTVLYDGSVIKVLGKNACSIEAPNANNVQAMWSSVHWSTSTRSHEGIEIYSQGNNSHGQLYQYNNEASPVDVVVGSEHGLVLLSDGKVCAWGWGEHGNCGEAPETKKKGENDPVTYDYLNEIYRGPDKVVGMAAGCATSWIVTETLAKPIQLAQQVEPTKYVLTIDNAASINHVAIFLLPQTEFTDPNFTALVYFQLSTSVEFKLLGGLNPVKPSAIFKLNNTTGSSTSYLADDDAMNDVDSAAAANTTINIGISIEPTPQAEQLLQAEKQKSSSALVPKANTPKPAPKAPSDIANLANRIVQHAYNYLSGFVDPAGKVPMKAFDTWWDKFKTKLQTNPNFLEELN</sequence>
<feature type="domain" description="Hikeshi-like C-terminal" evidence="5">
    <location>
        <begin position="496"/>
        <end position="547"/>
    </location>
</feature>
<dbReference type="GO" id="GO:0006606">
    <property type="term" value="P:protein import into nucleus"/>
    <property type="evidence" value="ECO:0007669"/>
    <property type="project" value="TreeGrafter"/>
</dbReference>